<name>A0AAV9N650_9EURO</name>
<evidence type="ECO:0000259" key="2">
    <source>
        <dbReference type="Pfam" id="PF00465"/>
    </source>
</evidence>
<protein>
    <recommendedName>
        <fullName evidence="6">Alcohol dehydrogenase iron-type/glycerol dehydrogenase GldA domain-containing protein</fullName>
    </recommendedName>
</protein>
<dbReference type="PANTHER" id="PTHR11496:SF107">
    <property type="entry name" value="ALCOHOL DEHYDROGENASE, PUTATIVE (AFU_ORTHOLOGUE AFUA_1G06800)-RELATED"/>
    <property type="match status" value="1"/>
</dbReference>
<evidence type="ECO:0000256" key="1">
    <source>
        <dbReference type="ARBA" id="ARBA00023002"/>
    </source>
</evidence>
<dbReference type="GO" id="GO:0005739">
    <property type="term" value="C:mitochondrion"/>
    <property type="evidence" value="ECO:0007669"/>
    <property type="project" value="TreeGrafter"/>
</dbReference>
<dbReference type="SUPFAM" id="SSF56796">
    <property type="entry name" value="Dehydroquinate synthase-like"/>
    <property type="match status" value="1"/>
</dbReference>
<reference evidence="4 5" key="1">
    <citation type="submission" date="2023-08" db="EMBL/GenBank/DDBJ databases">
        <title>Black Yeasts Isolated from many extreme environments.</title>
        <authorList>
            <person name="Coleine C."/>
            <person name="Stajich J.E."/>
            <person name="Selbmann L."/>
        </authorList>
    </citation>
    <scope>NUCLEOTIDE SEQUENCE [LARGE SCALE GENOMIC DNA]</scope>
    <source>
        <strain evidence="4 5">CCFEE 5792</strain>
    </source>
</reference>
<dbReference type="GO" id="GO:0004022">
    <property type="term" value="F:alcohol dehydrogenase (NAD+) activity"/>
    <property type="evidence" value="ECO:0007669"/>
    <property type="project" value="TreeGrafter"/>
</dbReference>
<accession>A0AAV9N650</accession>
<dbReference type="Proteomes" id="UP001358417">
    <property type="component" value="Unassembled WGS sequence"/>
</dbReference>
<dbReference type="InterPro" id="IPR039697">
    <property type="entry name" value="Alcohol_dehydrogenase_Fe"/>
</dbReference>
<evidence type="ECO:0000259" key="3">
    <source>
        <dbReference type="Pfam" id="PF25137"/>
    </source>
</evidence>
<keyword evidence="1" id="KW-0560">Oxidoreductase</keyword>
<dbReference type="GeneID" id="89973933"/>
<dbReference type="InterPro" id="IPR001670">
    <property type="entry name" value="ADH_Fe/GldA"/>
</dbReference>
<feature type="domain" description="Alcohol dehydrogenase iron-type/glycerol dehydrogenase GldA" evidence="2">
    <location>
        <begin position="36"/>
        <end position="191"/>
    </location>
</feature>
<proteinExistence type="predicted"/>
<evidence type="ECO:0000313" key="4">
    <source>
        <dbReference type="EMBL" id="KAK5048667.1"/>
    </source>
</evidence>
<dbReference type="Gene3D" id="1.20.1090.10">
    <property type="entry name" value="Dehydroquinate synthase-like - alpha domain"/>
    <property type="match status" value="1"/>
</dbReference>
<gene>
    <name evidence="4" type="ORF">LTR84_005758</name>
</gene>
<sequence length="401" mass="43177">MSQLITQEFVEGESGPLISYGIPAAQACHYHIEATLNGNKIYLLCSKSLATNTNVVDQFQRALGDRIVGLRIGMKPHTLWSEVVDIINNARPLNVDVIITIGAGSLTDAAKVIAWGLANDVRTEEDLGLLAHTNSERSIELKPPSVRHIAVPTTLSGGEYTSFAGATDDKTKIKTLFRPPTQNPTVVVLDPEIAATTPSRLFLGTGIRAVDHCVETICSLESNENADIAAMEGLKLLIPSLLAYKREPRDDTAIMRALLGAAESIKTSHYGVPKGASHAIGHQLGPLGVPHGETSCIMLPAVCRFNALKGANVEQQDQLAEALLRIVEVSELMKDRTSDLAAILDSFIAVLGLPRTLSEVGIGKVVFETLAENTLTDMWAKTNPVPLMEKQDVLEILELAL</sequence>
<organism evidence="4 5">
    <name type="scientific">Exophiala bonariae</name>
    <dbReference type="NCBI Taxonomy" id="1690606"/>
    <lineage>
        <taxon>Eukaryota</taxon>
        <taxon>Fungi</taxon>
        <taxon>Dikarya</taxon>
        <taxon>Ascomycota</taxon>
        <taxon>Pezizomycotina</taxon>
        <taxon>Eurotiomycetes</taxon>
        <taxon>Chaetothyriomycetidae</taxon>
        <taxon>Chaetothyriales</taxon>
        <taxon>Herpotrichiellaceae</taxon>
        <taxon>Exophiala</taxon>
    </lineage>
</organism>
<dbReference type="Pfam" id="PF00465">
    <property type="entry name" value="Fe-ADH"/>
    <property type="match status" value="1"/>
</dbReference>
<dbReference type="CDD" id="cd08192">
    <property type="entry name" value="MAR-like"/>
    <property type="match status" value="1"/>
</dbReference>
<dbReference type="Gene3D" id="3.40.50.1970">
    <property type="match status" value="1"/>
</dbReference>
<dbReference type="InterPro" id="IPR056798">
    <property type="entry name" value="ADH_Fe_C"/>
</dbReference>
<evidence type="ECO:0000313" key="5">
    <source>
        <dbReference type="Proteomes" id="UP001358417"/>
    </source>
</evidence>
<comment type="caution">
    <text evidence="4">The sequence shown here is derived from an EMBL/GenBank/DDBJ whole genome shotgun (WGS) entry which is preliminary data.</text>
</comment>
<dbReference type="RefSeq" id="XP_064704026.1">
    <property type="nucleotide sequence ID" value="XM_064849323.1"/>
</dbReference>
<dbReference type="Pfam" id="PF25137">
    <property type="entry name" value="ADH_Fe_C"/>
    <property type="match status" value="1"/>
</dbReference>
<keyword evidence="5" id="KW-1185">Reference proteome</keyword>
<dbReference type="PANTHER" id="PTHR11496">
    <property type="entry name" value="ALCOHOL DEHYDROGENASE"/>
    <property type="match status" value="1"/>
</dbReference>
<dbReference type="GO" id="GO:0046872">
    <property type="term" value="F:metal ion binding"/>
    <property type="evidence" value="ECO:0007669"/>
    <property type="project" value="InterPro"/>
</dbReference>
<dbReference type="AlphaFoldDB" id="A0AAV9N650"/>
<feature type="domain" description="Fe-containing alcohol dehydrogenase-like C-terminal" evidence="3">
    <location>
        <begin position="205"/>
        <end position="400"/>
    </location>
</feature>
<dbReference type="EMBL" id="JAVRRD010000021">
    <property type="protein sequence ID" value="KAK5048667.1"/>
    <property type="molecule type" value="Genomic_DNA"/>
</dbReference>
<evidence type="ECO:0008006" key="6">
    <source>
        <dbReference type="Google" id="ProtNLM"/>
    </source>
</evidence>